<organism evidence="1 2">
    <name type="scientific">Friedmanniomyces simplex</name>
    <dbReference type="NCBI Taxonomy" id="329884"/>
    <lineage>
        <taxon>Eukaryota</taxon>
        <taxon>Fungi</taxon>
        <taxon>Dikarya</taxon>
        <taxon>Ascomycota</taxon>
        <taxon>Pezizomycotina</taxon>
        <taxon>Dothideomycetes</taxon>
        <taxon>Dothideomycetidae</taxon>
        <taxon>Mycosphaerellales</taxon>
        <taxon>Teratosphaeriaceae</taxon>
        <taxon>Friedmanniomyces</taxon>
    </lineage>
</organism>
<sequence length="261" mass="29456">MSMMKRLADSASKESSWQSSLRKNEPCSCLSLCLRVIFLDHTYLHIFIALQDLWETEWSKSGRSTSFTEVDLTAAGAAQVSSAAAVLVGSGKFIDPCHVAHVFVSPRKRAQATMDLLLPSSSDISKEKITFTEVITEWNYGDYEGKTNEEIRRLRKDKGWDKEQEWTVWSDGLEEVTNRLDKLIVHIKTIQKPLMDGKEPADIVLVAHGLILRCFAKRWLGYRLSDGIPMMLEPGAVGILSYRDNNINKPAIHIGTQIRMT</sequence>
<dbReference type="InterPro" id="IPR029033">
    <property type="entry name" value="His_PPase_superfam"/>
</dbReference>
<dbReference type="STRING" id="329884.A0A4U0WX71"/>
<dbReference type="SUPFAM" id="SSF53254">
    <property type="entry name" value="Phosphoglycerate mutase-like"/>
    <property type="match status" value="1"/>
</dbReference>
<name>A0A4U0WX71_9PEZI</name>
<dbReference type="PANTHER" id="PTHR48100">
    <property type="entry name" value="BROAD-SPECIFICITY PHOSPHATASE YOR283W-RELATED"/>
    <property type="match status" value="1"/>
</dbReference>
<dbReference type="Pfam" id="PF00300">
    <property type="entry name" value="His_Phos_1"/>
    <property type="match status" value="1"/>
</dbReference>
<dbReference type="CDD" id="cd07067">
    <property type="entry name" value="HP_PGM_like"/>
    <property type="match status" value="1"/>
</dbReference>
<evidence type="ECO:0008006" key="3">
    <source>
        <dbReference type="Google" id="ProtNLM"/>
    </source>
</evidence>
<keyword evidence="2" id="KW-1185">Reference proteome</keyword>
<dbReference type="InterPro" id="IPR050275">
    <property type="entry name" value="PGM_Phosphatase"/>
</dbReference>
<dbReference type="OrthoDB" id="4818801at2759"/>
<dbReference type="SMART" id="SM00855">
    <property type="entry name" value="PGAM"/>
    <property type="match status" value="1"/>
</dbReference>
<dbReference type="EMBL" id="NAJQ01000591">
    <property type="protein sequence ID" value="TKA67153.1"/>
    <property type="molecule type" value="Genomic_DNA"/>
</dbReference>
<dbReference type="GO" id="GO:0050278">
    <property type="term" value="F:sedoheptulose-bisphosphatase activity"/>
    <property type="evidence" value="ECO:0007669"/>
    <property type="project" value="TreeGrafter"/>
</dbReference>
<evidence type="ECO:0000313" key="2">
    <source>
        <dbReference type="Proteomes" id="UP000309340"/>
    </source>
</evidence>
<protein>
    <recommendedName>
        <fullName evidence="3">Phosphoglycerate mutase</fullName>
    </recommendedName>
</protein>
<reference evidence="1 2" key="1">
    <citation type="submission" date="2017-03" db="EMBL/GenBank/DDBJ databases">
        <title>Genomes of endolithic fungi from Antarctica.</title>
        <authorList>
            <person name="Coleine C."/>
            <person name="Masonjones S."/>
            <person name="Stajich J.E."/>
        </authorList>
    </citation>
    <scope>NUCLEOTIDE SEQUENCE [LARGE SCALE GENOMIC DNA]</scope>
    <source>
        <strain evidence="1 2">CCFEE 5184</strain>
    </source>
</reference>
<dbReference type="GO" id="GO:0046390">
    <property type="term" value="P:ribose phosphate biosynthetic process"/>
    <property type="evidence" value="ECO:0007669"/>
    <property type="project" value="TreeGrafter"/>
</dbReference>
<dbReference type="PANTHER" id="PTHR48100:SF15">
    <property type="entry name" value="SEDOHEPTULOSE 1,7-BISPHOSPHATASE"/>
    <property type="match status" value="1"/>
</dbReference>
<dbReference type="Gene3D" id="3.40.50.1240">
    <property type="entry name" value="Phosphoglycerate mutase-like"/>
    <property type="match status" value="1"/>
</dbReference>
<proteinExistence type="predicted"/>
<dbReference type="InterPro" id="IPR013078">
    <property type="entry name" value="His_Pase_superF_clade-1"/>
</dbReference>
<dbReference type="AlphaFoldDB" id="A0A4U0WX71"/>
<accession>A0A4U0WX71</accession>
<gene>
    <name evidence="1" type="ORF">B0A55_09981</name>
</gene>
<comment type="caution">
    <text evidence="1">The sequence shown here is derived from an EMBL/GenBank/DDBJ whole genome shotgun (WGS) entry which is preliminary data.</text>
</comment>
<evidence type="ECO:0000313" key="1">
    <source>
        <dbReference type="EMBL" id="TKA67153.1"/>
    </source>
</evidence>
<dbReference type="Proteomes" id="UP000309340">
    <property type="component" value="Unassembled WGS sequence"/>
</dbReference>